<dbReference type="InterPro" id="IPR014917">
    <property type="entry name" value="DUF1800"/>
</dbReference>
<reference evidence="1" key="1">
    <citation type="submission" date="2015-10" db="EMBL/GenBank/DDBJ databases">
        <authorList>
            <person name="Gilbert D.G."/>
        </authorList>
    </citation>
    <scope>NUCLEOTIDE SEQUENCE</scope>
</reference>
<accession>A0A160TP36</accession>
<gene>
    <name evidence="1" type="ORF">MGWOODY_Smn2157</name>
</gene>
<protein>
    <submittedName>
        <fullName evidence="1">Uncharacterized protein</fullName>
    </submittedName>
</protein>
<proteinExistence type="predicted"/>
<evidence type="ECO:0000313" key="1">
    <source>
        <dbReference type="EMBL" id="CUS46683.1"/>
    </source>
</evidence>
<dbReference type="AlphaFoldDB" id="A0A160TP36"/>
<sequence>MPLLPLALLPSPTRLGALASLALLAGAAAPPGGDGRDMAIVDRVTWGTTPSSAAALTGHKAADLIDAQLRMPADAPLPAAAQAQIDAMEIAHTPMAALVVNVDAENRAANALTDPDAKKAARDAYNKHIGALSTEAATRSILLDLYSPAQLREQMTWFWFNQFNVQAAKRDIRAMVGDYEDQAIRPHALGRYRDLLEATLRHPAMLRYLDNDQNAAGHINENYAREIMELHSMGVGSGYTQKDVQELARILTGVGVDLKPDAPKLKPALQPLLVRAGLFEFNPARHDFGDKIFLGHRIKGSGFDEVEQALDLIAASPATAHHVSERLATYFTGDAPPAALVSDMAATFQRSHGDIAAVLRTLFKSRAFEASLGTAFKDPVHYAVSAVRMAYDGRVIVNAGPILNWLNRMGEGLYAHETPDGYPLTSAAWTGPGQLGVRFEIARQIGSSSAGLFKPPVPGATDQPAFPQLQNALYFNSLQHRLSAPTHTALDQAVSPQDWNALFLSSPEFMRR</sequence>
<name>A0A160TP36_9ZZZZ</name>
<dbReference type="Pfam" id="PF08811">
    <property type="entry name" value="DUF1800"/>
    <property type="match status" value="1"/>
</dbReference>
<organism evidence="1">
    <name type="scientific">hydrothermal vent metagenome</name>
    <dbReference type="NCBI Taxonomy" id="652676"/>
    <lineage>
        <taxon>unclassified sequences</taxon>
        <taxon>metagenomes</taxon>
        <taxon>ecological metagenomes</taxon>
    </lineage>
</organism>
<dbReference type="EMBL" id="CZQE01000386">
    <property type="protein sequence ID" value="CUS46683.1"/>
    <property type="molecule type" value="Genomic_DNA"/>
</dbReference>